<dbReference type="Proteomes" id="UP000823775">
    <property type="component" value="Unassembled WGS sequence"/>
</dbReference>
<dbReference type="InterPro" id="IPR036047">
    <property type="entry name" value="F-box-like_dom_sf"/>
</dbReference>
<dbReference type="InterPro" id="IPR001810">
    <property type="entry name" value="F-box_dom"/>
</dbReference>
<dbReference type="SUPFAM" id="SSF81383">
    <property type="entry name" value="F-box domain"/>
    <property type="match status" value="1"/>
</dbReference>
<dbReference type="PANTHER" id="PTHR34223:SF51">
    <property type="entry name" value="OS06G0556300 PROTEIN"/>
    <property type="match status" value="1"/>
</dbReference>
<dbReference type="InterPro" id="IPR053781">
    <property type="entry name" value="F-box_AtFBL13-like"/>
</dbReference>
<evidence type="ECO:0000259" key="1">
    <source>
        <dbReference type="Pfam" id="PF00646"/>
    </source>
</evidence>
<dbReference type="Gene3D" id="1.20.1280.50">
    <property type="match status" value="1"/>
</dbReference>
<organism evidence="2 3">
    <name type="scientific">Datura stramonium</name>
    <name type="common">Jimsonweed</name>
    <name type="synonym">Common thornapple</name>
    <dbReference type="NCBI Taxonomy" id="4076"/>
    <lineage>
        <taxon>Eukaryota</taxon>
        <taxon>Viridiplantae</taxon>
        <taxon>Streptophyta</taxon>
        <taxon>Embryophyta</taxon>
        <taxon>Tracheophyta</taxon>
        <taxon>Spermatophyta</taxon>
        <taxon>Magnoliopsida</taxon>
        <taxon>eudicotyledons</taxon>
        <taxon>Gunneridae</taxon>
        <taxon>Pentapetalae</taxon>
        <taxon>asterids</taxon>
        <taxon>lamiids</taxon>
        <taxon>Solanales</taxon>
        <taxon>Solanaceae</taxon>
        <taxon>Solanoideae</taxon>
        <taxon>Datureae</taxon>
        <taxon>Datura</taxon>
    </lineage>
</organism>
<protein>
    <submittedName>
        <fullName evidence="2">GTP-binding protein</fullName>
    </submittedName>
</protein>
<accession>A0ABS8T0V8</accession>
<reference evidence="2 3" key="1">
    <citation type="journal article" date="2021" name="BMC Genomics">
        <title>Datura genome reveals duplications of psychoactive alkaloid biosynthetic genes and high mutation rate following tissue culture.</title>
        <authorList>
            <person name="Rajewski A."/>
            <person name="Carter-House D."/>
            <person name="Stajich J."/>
            <person name="Litt A."/>
        </authorList>
    </citation>
    <scope>NUCLEOTIDE SEQUENCE [LARGE SCALE GENOMIC DNA]</scope>
    <source>
        <strain evidence="2">AR-01</strain>
    </source>
</reference>
<dbReference type="PANTHER" id="PTHR34223">
    <property type="entry name" value="OS11G0201299 PROTEIN"/>
    <property type="match status" value="1"/>
</dbReference>
<dbReference type="CDD" id="cd22160">
    <property type="entry name" value="F-box_AtFBL13-like"/>
    <property type="match status" value="1"/>
</dbReference>
<keyword evidence="3" id="KW-1185">Reference proteome</keyword>
<dbReference type="InterPro" id="IPR053197">
    <property type="entry name" value="F-box_SCFL_complex_component"/>
</dbReference>
<dbReference type="EMBL" id="JACEIK010001009">
    <property type="protein sequence ID" value="MCD7464982.1"/>
    <property type="molecule type" value="Genomic_DNA"/>
</dbReference>
<evidence type="ECO:0000313" key="2">
    <source>
        <dbReference type="EMBL" id="MCD7464982.1"/>
    </source>
</evidence>
<proteinExistence type="predicted"/>
<evidence type="ECO:0000313" key="3">
    <source>
        <dbReference type="Proteomes" id="UP000823775"/>
    </source>
</evidence>
<sequence length="128" mass="14157">MSNNNGSAEKNDGMAGGDRLSDLPESVLLYILSMLPDGKEVVRTSVLSTRWRSLWMSVPTLAMGSKSKEESSCLKGLLHSLAHADNLEIGSWCIKVYSFLKNSSHLQTLVIDWYNPRSKIATSISYYG</sequence>
<gene>
    <name evidence="2" type="primary">XLG3_1</name>
    <name evidence="2" type="ORF">HAX54_000334</name>
</gene>
<feature type="domain" description="F-box" evidence="1">
    <location>
        <begin position="20"/>
        <end position="59"/>
    </location>
</feature>
<dbReference type="Pfam" id="PF00646">
    <property type="entry name" value="F-box"/>
    <property type="match status" value="1"/>
</dbReference>
<name>A0ABS8T0V8_DATST</name>
<comment type="caution">
    <text evidence="2">The sequence shown here is derived from an EMBL/GenBank/DDBJ whole genome shotgun (WGS) entry which is preliminary data.</text>
</comment>